<name>A0ACB5RS85_9PEZI</name>
<dbReference type="EMBL" id="BSXG01000007">
    <property type="protein sequence ID" value="GME23365.1"/>
    <property type="molecule type" value="Genomic_DNA"/>
</dbReference>
<dbReference type="Proteomes" id="UP001165186">
    <property type="component" value="Unassembled WGS sequence"/>
</dbReference>
<proteinExistence type="predicted"/>
<sequence>MRDSPPSSAEEDTVHYKLRLNRDSLAVVAGFLACDAPHEFPLIILAYVFVRKIAATFARALYMPCDAVFHFGTYTIEGEDRHALRRRIILIGVRKIKQMLGQLALKTQARRSSADGWVLEDCESVYRPICVFLQSFVRKEVDGIIKHIDDIES</sequence>
<gene>
    <name evidence="1" type="primary">g6162</name>
    <name evidence="1" type="ORF">NpPPO83_00006162</name>
</gene>
<reference evidence="1" key="1">
    <citation type="submission" date="2024-09" db="EMBL/GenBank/DDBJ databases">
        <title>Draft Genome Sequences of Neofusicoccum parvum.</title>
        <authorList>
            <person name="Ashida A."/>
            <person name="Camagna M."/>
            <person name="Tanaka A."/>
            <person name="Takemoto D."/>
        </authorList>
    </citation>
    <scope>NUCLEOTIDE SEQUENCE</scope>
    <source>
        <strain evidence="1">PPO83</strain>
    </source>
</reference>
<evidence type="ECO:0000313" key="2">
    <source>
        <dbReference type="Proteomes" id="UP001165186"/>
    </source>
</evidence>
<keyword evidence="2" id="KW-1185">Reference proteome</keyword>
<organism evidence="1 2">
    <name type="scientific">Neofusicoccum parvum</name>
    <dbReference type="NCBI Taxonomy" id="310453"/>
    <lineage>
        <taxon>Eukaryota</taxon>
        <taxon>Fungi</taxon>
        <taxon>Dikarya</taxon>
        <taxon>Ascomycota</taxon>
        <taxon>Pezizomycotina</taxon>
        <taxon>Dothideomycetes</taxon>
        <taxon>Dothideomycetes incertae sedis</taxon>
        <taxon>Botryosphaeriales</taxon>
        <taxon>Botryosphaeriaceae</taxon>
        <taxon>Neofusicoccum</taxon>
    </lineage>
</organism>
<accession>A0ACB5RS85</accession>
<evidence type="ECO:0000313" key="1">
    <source>
        <dbReference type="EMBL" id="GME23365.1"/>
    </source>
</evidence>
<protein>
    <submittedName>
        <fullName evidence="1">Uncharacterized protein K452DRAFT_303545</fullName>
    </submittedName>
</protein>
<comment type="caution">
    <text evidence="1">The sequence shown here is derived from an EMBL/GenBank/DDBJ whole genome shotgun (WGS) entry which is preliminary data.</text>
</comment>